<name>A0ABW7MUZ9_9FLAO</name>
<reference evidence="2 3" key="1">
    <citation type="submission" date="2024-02" db="EMBL/GenBank/DDBJ databases">
        <title>A Gaetbulibacter species isolated from tidal flats and genomic insights of their niches.</title>
        <authorList>
            <person name="Ye Y."/>
        </authorList>
    </citation>
    <scope>NUCLEOTIDE SEQUENCE [LARGE SCALE GENOMIC DNA]</scope>
    <source>
        <strain evidence="2 3">KEM-8</strain>
    </source>
</reference>
<feature type="transmembrane region" description="Helical" evidence="1">
    <location>
        <begin position="233"/>
        <end position="251"/>
    </location>
</feature>
<accession>A0ABW7MUZ9</accession>
<keyword evidence="1" id="KW-1133">Transmembrane helix</keyword>
<feature type="transmembrane region" description="Helical" evidence="1">
    <location>
        <begin position="406"/>
        <end position="424"/>
    </location>
</feature>
<evidence type="ECO:0000313" key="3">
    <source>
        <dbReference type="Proteomes" id="UP001610104"/>
    </source>
</evidence>
<feature type="transmembrane region" description="Helical" evidence="1">
    <location>
        <begin position="153"/>
        <end position="171"/>
    </location>
</feature>
<evidence type="ECO:0000313" key="2">
    <source>
        <dbReference type="EMBL" id="MFH6769532.1"/>
    </source>
</evidence>
<feature type="transmembrane region" description="Helical" evidence="1">
    <location>
        <begin position="347"/>
        <end position="368"/>
    </location>
</feature>
<keyword evidence="1" id="KW-0472">Membrane</keyword>
<feature type="transmembrane region" description="Helical" evidence="1">
    <location>
        <begin position="114"/>
        <end position="132"/>
    </location>
</feature>
<protein>
    <recommendedName>
        <fullName evidence="4">O-antigen ligase domain-containing protein</fullName>
    </recommendedName>
</protein>
<feature type="transmembrane region" description="Helical" evidence="1">
    <location>
        <begin position="85"/>
        <end position="102"/>
    </location>
</feature>
<feature type="transmembrane region" description="Helical" evidence="1">
    <location>
        <begin position="380"/>
        <end position="400"/>
    </location>
</feature>
<dbReference type="PANTHER" id="PTHR37422">
    <property type="entry name" value="TEICHURONIC ACID BIOSYNTHESIS PROTEIN TUAE"/>
    <property type="match status" value="1"/>
</dbReference>
<dbReference type="Proteomes" id="UP001610104">
    <property type="component" value="Unassembled WGS sequence"/>
</dbReference>
<dbReference type="EMBL" id="JBAWKC010000004">
    <property type="protein sequence ID" value="MFH6769532.1"/>
    <property type="molecule type" value="Genomic_DNA"/>
</dbReference>
<comment type="caution">
    <text evidence="2">The sequence shown here is derived from an EMBL/GenBank/DDBJ whole genome shotgun (WGS) entry which is preliminary data.</text>
</comment>
<dbReference type="PANTHER" id="PTHR37422:SF13">
    <property type="entry name" value="LIPOPOLYSACCHARIDE BIOSYNTHESIS PROTEIN PA4999-RELATED"/>
    <property type="match status" value="1"/>
</dbReference>
<sequence length="432" mass="49633">MKFTNKQILAFIFGLGATITIRIVGIFAISDAIAILFLPFIFGKKRMFADKHFRNVIILLLLWMFSAIISDFYNDTEQIDSLKGVFGIIPFFACLVFAYWLLKNNFRLMEPFLWGYAISFTVSAGFGLDAFYQEQIARKGMESISSLGYYNKIIIWIISSFISGAFAISYFKKYPYLVTLVLFVFSFITLLEGSRSTFLIFFIASLTLFYILKITKELPWNGFLWQERLGRKIPKFILFASVLVFAGKNIYEYGVTKGYMGDDELQKYKMQAISKIGLLSGRGEFVSAVLAIKDAPILGHGSYAKDKNKYGYSAAVLTGQDDFSINWNFTRGDDIQIPSHSHLWSAWVFNGVMGAVFWFYILFGILLKFIRKRLFSYPKYLAYVLLGIFSLGWNILFSPFSQKPMLAMAIVFFIMLLRKESIILERIKKIND</sequence>
<feature type="transmembrane region" description="Helical" evidence="1">
    <location>
        <begin position="53"/>
        <end position="73"/>
    </location>
</feature>
<proteinExistence type="predicted"/>
<feature type="transmembrane region" description="Helical" evidence="1">
    <location>
        <begin position="183"/>
        <end position="212"/>
    </location>
</feature>
<evidence type="ECO:0008006" key="4">
    <source>
        <dbReference type="Google" id="ProtNLM"/>
    </source>
</evidence>
<organism evidence="2 3">
    <name type="scientific">Gaetbulibacter aquiaggeris</name>
    <dbReference type="NCBI Taxonomy" id="1735373"/>
    <lineage>
        <taxon>Bacteria</taxon>
        <taxon>Pseudomonadati</taxon>
        <taxon>Bacteroidota</taxon>
        <taxon>Flavobacteriia</taxon>
        <taxon>Flavobacteriales</taxon>
        <taxon>Flavobacteriaceae</taxon>
        <taxon>Gaetbulibacter</taxon>
    </lineage>
</organism>
<dbReference type="InterPro" id="IPR051533">
    <property type="entry name" value="WaaL-like"/>
</dbReference>
<evidence type="ECO:0000256" key="1">
    <source>
        <dbReference type="SAM" id="Phobius"/>
    </source>
</evidence>
<feature type="transmembrane region" description="Helical" evidence="1">
    <location>
        <begin position="12"/>
        <end position="41"/>
    </location>
</feature>
<keyword evidence="1" id="KW-0812">Transmembrane</keyword>
<gene>
    <name evidence="2" type="ORF">V8G56_12345</name>
</gene>
<keyword evidence="3" id="KW-1185">Reference proteome</keyword>
<dbReference type="RefSeq" id="WP_395438761.1">
    <property type="nucleotide sequence ID" value="NZ_JBAWKC010000004.1"/>
</dbReference>